<dbReference type="GeneID" id="70583627"/>
<dbReference type="OrthoDB" id="9796958at2"/>
<gene>
    <name evidence="2" type="ORF">SAMN02745782_00281</name>
</gene>
<dbReference type="InterPro" id="IPR050993">
    <property type="entry name" value="Isochorismatase_domain"/>
</dbReference>
<dbReference type="InterPro" id="IPR036380">
    <property type="entry name" value="Isochorismatase-like_sf"/>
</dbReference>
<dbReference type="Proteomes" id="UP000190834">
    <property type="component" value="Unassembled WGS sequence"/>
</dbReference>
<reference evidence="3" key="1">
    <citation type="submission" date="2017-02" db="EMBL/GenBank/DDBJ databases">
        <authorList>
            <person name="Varghese N."/>
            <person name="Submissions S."/>
        </authorList>
    </citation>
    <scope>NUCLEOTIDE SEQUENCE [LARGE SCALE GENOMIC DNA]</scope>
    <source>
        <strain evidence="3">DSM 19608</strain>
    </source>
</reference>
<dbReference type="SUPFAM" id="SSF52499">
    <property type="entry name" value="Isochorismatase-like hydrolases"/>
    <property type="match status" value="1"/>
</dbReference>
<dbReference type="RefSeq" id="WP_078924684.1">
    <property type="nucleotide sequence ID" value="NZ_FUXB01000001.1"/>
</dbReference>
<proteinExistence type="predicted"/>
<sequence>MLSQYNTGLIVIDIQGKLAQIVENSAELMTQTARLIQGAQRLDLPIVWLEQNSEKLGPTAPQLAQLLHSSTFPINKMTFDATQEPTLVEQLRQAEISHWLVCGIEAHICVYQTVCGLLQLGYQVEVVVDAISARQMANKQLALNKMQQLGAKLTSVEMCLYEMVEDCRSPHFKTILSLIK</sequence>
<keyword evidence="3" id="KW-1185">Reference proteome</keyword>
<protein>
    <submittedName>
        <fullName evidence="2">Nicotinamidase-related amidase</fullName>
    </submittedName>
</protein>
<evidence type="ECO:0000313" key="3">
    <source>
        <dbReference type="Proteomes" id="UP000190834"/>
    </source>
</evidence>
<organism evidence="2 3">
    <name type="scientific">Vibrio cincinnatiensis DSM 19608</name>
    <dbReference type="NCBI Taxonomy" id="1123491"/>
    <lineage>
        <taxon>Bacteria</taxon>
        <taxon>Pseudomonadati</taxon>
        <taxon>Pseudomonadota</taxon>
        <taxon>Gammaproteobacteria</taxon>
        <taxon>Vibrionales</taxon>
        <taxon>Vibrionaceae</taxon>
        <taxon>Vibrio</taxon>
    </lineage>
</organism>
<dbReference type="PANTHER" id="PTHR14119">
    <property type="entry name" value="HYDROLASE"/>
    <property type="match status" value="1"/>
</dbReference>
<feature type="domain" description="Isochorismatase-like" evidence="1">
    <location>
        <begin position="8"/>
        <end position="157"/>
    </location>
</feature>
<dbReference type="Gene3D" id="3.40.50.850">
    <property type="entry name" value="Isochorismatase-like"/>
    <property type="match status" value="1"/>
</dbReference>
<name>A0A1T4KMH5_VIBCI</name>
<dbReference type="STRING" id="1123491.SAMN02745782_00281"/>
<dbReference type="EMBL" id="FUXB01000001">
    <property type="protein sequence ID" value="SJZ43587.1"/>
    <property type="molecule type" value="Genomic_DNA"/>
</dbReference>
<dbReference type="PANTHER" id="PTHR14119:SF3">
    <property type="entry name" value="ISOCHORISMATASE DOMAIN-CONTAINING PROTEIN 2"/>
    <property type="match status" value="1"/>
</dbReference>
<dbReference type="Pfam" id="PF00857">
    <property type="entry name" value="Isochorismatase"/>
    <property type="match status" value="1"/>
</dbReference>
<accession>A0A1T4KMH5</accession>
<dbReference type="InterPro" id="IPR000868">
    <property type="entry name" value="Isochorismatase-like_dom"/>
</dbReference>
<evidence type="ECO:0000313" key="2">
    <source>
        <dbReference type="EMBL" id="SJZ43587.1"/>
    </source>
</evidence>
<dbReference type="AlphaFoldDB" id="A0A1T4KMH5"/>
<evidence type="ECO:0000259" key="1">
    <source>
        <dbReference type="Pfam" id="PF00857"/>
    </source>
</evidence>